<comment type="caution">
    <text evidence="6">The sequence shown here is derived from an EMBL/GenBank/DDBJ whole genome shotgun (WGS) entry which is preliminary data.</text>
</comment>
<protein>
    <submittedName>
        <fullName evidence="6">Uncharacterized protein</fullName>
    </submittedName>
</protein>
<dbReference type="EMBL" id="VOFY01000012">
    <property type="protein sequence ID" value="KAA8587522.1"/>
    <property type="molecule type" value="Genomic_DNA"/>
</dbReference>
<dbReference type="InterPro" id="IPR047008">
    <property type="entry name" value="XRN1_SH3_sf"/>
</dbReference>
<dbReference type="Pfam" id="PF18129">
    <property type="entry name" value="SH3_12"/>
    <property type="match status" value="1"/>
</dbReference>
<dbReference type="Pfam" id="PF17846">
    <property type="entry name" value="XRN_M"/>
    <property type="match status" value="1"/>
</dbReference>
<evidence type="ECO:0000256" key="1">
    <source>
        <dbReference type="SAM" id="MobiDB-lite"/>
    </source>
</evidence>
<dbReference type="InterPro" id="IPR041412">
    <property type="entry name" value="Xrn1_helical"/>
</dbReference>
<dbReference type="GO" id="GO:0003723">
    <property type="term" value="F:RNA binding"/>
    <property type="evidence" value="ECO:0007669"/>
    <property type="project" value="TreeGrafter"/>
</dbReference>
<feature type="region of interest" description="Disordered" evidence="1">
    <location>
        <begin position="1004"/>
        <end position="1088"/>
    </location>
</feature>
<keyword evidence="7" id="KW-1185">Reference proteome</keyword>
<dbReference type="GO" id="GO:0016075">
    <property type="term" value="P:rRNA catabolic process"/>
    <property type="evidence" value="ECO:0007669"/>
    <property type="project" value="TreeGrafter"/>
</dbReference>
<accession>A0A5J5CYU1</accession>
<evidence type="ECO:0000259" key="2">
    <source>
        <dbReference type="Pfam" id="PF17846"/>
    </source>
</evidence>
<feature type="domain" description="Xrn1 helical" evidence="2">
    <location>
        <begin position="9"/>
        <end position="162"/>
    </location>
</feature>
<evidence type="ECO:0000259" key="5">
    <source>
        <dbReference type="Pfam" id="PF18334"/>
    </source>
</evidence>
<feature type="domain" description="5'-3' exoribonuclease 1 SH3-like" evidence="3">
    <location>
        <begin position="643"/>
        <end position="712"/>
    </location>
</feature>
<evidence type="ECO:0000313" key="6">
    <source>
        <dbReference type="EMBL" id="KAA8587522.1"/>
    </source>
</evidence>
<feature type="domain" description="5'-3' exoribonuclease 1 D1" evidence="4">
    <location>
        <begin position="216"/>
        <end position="397"/>
    </location>
</feature>
<dbReference type="Gene3D" id="1.25.40.1050">
    <property type="match status" value="1"/>
</dbReference>
<dbReference type="Gene3D" id="2.30.30.750">
    <property type="match status" value="1"/>
</dbReference>
<dbReference type="GO" id="GO:0005634">
    <property type="term" value="C:nucleus"/>
    <property type="evidence" value="ECO:0007669"/>
    <property type="project" value="TreeGrafter"/>
</dbReference>
<evidence type="ECO:0000259" key="4">
    <source>
        <dbReference type="Pfam" id="PF18332"/>
    </source>
</evidence>
<dbReference type="InterPro" id="IPR047007">
    <property type="entry name" value="XRN1_D1_sf"/>
</dbReference>
<gene>
    <name evidence="6" type="ORF">FQN60_016384</name>
</gene>
<dbReference type="Pfam" id="PF18334">
    <property type="entry name" value="XRN1_D2_D3"/>
    <property type="match status" value="1"/>
</dbReference>
<evidence type="ECO:0000313" key="7">
    <source>
        <dbReference type="Proteomes" id="UP000327493"/>
    </source>
</evidence>
<dbReference type="InterPro" id="IPR040992">
    <property type="entry name" value="XRN1_D1"/>
</dbReference>
<dbReference type="Pfam" id="PF18332">
    <property type="entry name" value="XRN1_D1"/>
    <property type="match status" value="1"/>
</dbReference>
<dbReference type="Proteomes" id="UP000327493">
    <property type="component" value="Chromosome 12"/>
</dbReference>
<feature type="region of interest" description="Disordered" evidence="1">
    <location>
        <begin position="812"/>
        <end position="840"/>
    </location>
</feature>
<dbReference type="InterPro" id="IPR027073">
    <property type="entry name" value="5_3_exoribonuclease"/>
</dbReference>
<dbReference type="PANTHER" id="PTHR12341">
    <property type="entry name" value="5'-&gt;3' EXORIBONUCLEASE"/>
    <property type="match status" value="1"/>
</dbReference>
<dbReference type="AlphaFoldDB" id="A0A5J5CYU1"/>
<dbReference type="Gene3D" id="2.170.260.40">
    <property type="match status" value="1"/>
</dbReference>
<dbReference type="InterPro" id="IPR041106">
    <property type="entry name" value="XRN1_D2_D3"/>
</dbReference>
<evidence type="ECO:0000259" key="3">
    <source>
        <dbReference type="Pfam" id="PF18129"/>
    </source>
</evidence>
<dbReference type="InterPro" id="IPR041385">
    <property type="entry name" value="SH3_12"/>
</dbReference>
<name>A0A5J5CYU1_9PERO</name>
<dbReference type="PANTHER" id="PTHR12341:SF7">
    <property type="entry name" value="5'-3' EXORIBONUCLEASE 1"/>
    <property type="match status" value="1"/>
</dbReference>
<feature type="compositionally biased region" description="Pro residues" evidence="1">
    <location>
        <begin position="818"/>
        <end position="827"/>
    </location>
</feature>
<proteinExistence type="predicted"/>
<feature type="domain" description="Exoribonuclease Xrn1 D2/D3" evidence="5">
    <location>
        <begin position="409"/>
        <end position="632"/>
    </location>
</feature>
<organism evidence="6 7">
    <name type="scientific">Etheostoma spectabile</name>
    <name type="common">orangethroat darter</name>
    <dbReference type="NCBI Taxonomy" id="54343"/>
    <lineage>
        <taxon>Eukaryota</taxon>
        <taxon>Metazoa</taxon>
        <taxon>Chordata</taxon>
        <taxon>Craniata</taxon>
        <taxon>Vertebrata</taxon>
        <taxon>Euteleostomi</taxon>
        <taxon>Actinopterygii</taxon>
        <taxon>Neopterygii</taxon>
        <taxon>Teleostei</taxon>
        <taxon>Neoteleostei</taxon>
        <taxon>Acanthomorphata</taxon>
        <taxon>Eupercaria</taxon>
        <taxon>Perciformes</taxon>
        <taxon>Percoidei</taxon>
        <taxon>Percidae</taxon>
        <taxon>Etheostomatinae</taxon>
        <taxon>Etheostoma</taxon>
    </lineage>
</organism>
<sequence>MFETEFRQYKRTYYMTKMGVDVVSDDFLAKQAKCYVEGIQWILHYYYHGVQSWSWYYPYHYAPFLSDIRNLSELKLTFDLGKPFMPFQQLLAHLMTSENSPIIEYYPVDFKTDLNGKQQEWEAVVLIPFIDERCLLAAMEPYNHKMTKEEKARNRHTECAVYSYDSEINFMYISTLPQLFPDIVHCHVRKADIPMDAWHVQLDHVSRRLDRSSLYFCGFPTLQHIKHKFFKKKSGVVVFQQSSRGENMMLEILPSQDADAGCDDIAGQVLGKPVFVNWPHLEEARIIAVSDGDVKFCLEEPPGVQRVYDRPSTPPPTKVTCLSDKEQKDWVKDVQGLTEHFLKRKGIIVNETSMVLYGQLLTGRKYVPKANGVVELEKQWAKQVLPFAYQTVVKNIKAFYSCLTSFKSLDELFPPATTVFMVGNPYYGAMGEVQDSSDVIQDGRVRVVFNVPQEPQLEPLIQNQHKYCVKYSPGYVLASRLGITSYLVSRFSGSIFIGRGSKRNPCGEQKANVGLNLKFNKKNEEVPGYTKRTEKEWLYSAAVEELLAEYLDRFSEVFNSVSRNGHDDVFYEDDIWPEEDQNGAERVAEITSWLKSHPVSSIGRTSCDLQVLDSAIVERIEEAVEKAKPLEQQQGVIPDPDSEYRLFDRVINTREGFTVPLGLRGTITGIKGADREAEVLYEVLFDEEFAGGLCIRCTSPRCYRLPPCALINLSHGTRVDQTSHKLTAIVKPQPTTAANFNSQRELSGLNHSPPSQGNRNSPSKGPIQKQQSKEYNNVWQSLQNSGPPLNPPAHWHNATTEFEDLIASLKISTGNQQTPPPPAPPQAPTSQSDGPLSPQSFAMGRTVVCQVKLSNGLMVHGPQCQSENDAKEKAAFFALQRLNSVGSGFPLPPPLYPGVGQIRPPPLGAMGPVFSQQGGLLLPHQGFGPAPLWGMPLPPPHHQNQPFYGAAGTFPGAARPQPATTVPIGSHNQFIPLQVTKKRVSANKKNQDTREFYSAAHVVTRNESQKAHNQHSQSLAQGEPQGGRVDQPHPYAANINPSSSSPGQVDGVSKTNAVLHTPPRQNVPATGHTPAPPARGSTESWLST</sequence>
<dbReference type="GO" id="GO:0000956">
    <property type="term" value="P:nuclear-transcribed mRNA catabolic process"/>
    <property type="evidence" value="ECO:0007669"/>
    <property type="project" value="TreeGrafter"/>
</dbReference>
<feature type="region of interest" description="Disordered" evidence="1">
    <location>
        <begin position="745"/>
        <end position="772"/>
    </location>
</feature>
<reference evidence="6 7" key="1">
    <citation type="submission" date="2019-08" db="EMBL/GenBank/DDBJ databases">
        <title>A chromosome-level genome assembly, high-density linkage maps, and genome scans reveal the genomic architecture of hybrid incompatibilities underlying speciation via character displacement in darters (Percidae: Etheostominae).</title>
        <authorList>
            <person name="Moran R.L."/>
            <person name="Catchen J.M."/>
            <person name="Fuller R.C."/>
        </authorList>
    </citation>
    <scope>NUCLEOTIDE SEQUENCE [LARGE SCALE GENOMIC DNA]</scope>
    <source>
        <strain evidence="6">EspeVRDwgs_2016</strain>
        <tissue evidence="6">Muscle</tissue>
    </source>
</reference>
<feature type="compositionally biased region" description="Polar residues" evidence="1">
    <location>
        <begin position="1039"/>
        <end position="1068"/>
    </location>
</feature>
<dbReference type="GO" id="GO:0004534">
    <property type="term" value="F:5'-3' RNA exonuclease activity"/>
    <property type="evidence" value="ECO:0007669"/>
    <property type="project" value="TreeGrafter"/>
</dbReference>